<reference evidence="1" key="1">
    <citation type="submission" date="2014-09" db="EMBL/GenBank/DDBJ databases">
        <authorList>
            <person name="Magalhaes I.L.F."/>
            <person name="Oliveira U."/>
            <person name="Santos F.R."/>
            <person name="Vidigal T.H.D.A."/>
            <person name="Brescovit A.D."/>
            <person name="Santos A.J."/>
        </authorList>
    </citation>
    <scope>NUCLEOTIDE SEQUENCE</scope>
    <source>
        <tissue evidence="1">Shoot tissue taken approximately 20 cm above the soil surface</tissue>
    </source>
</reference>
<name>A0A0A9FRP7_ARUDO</name>
<organism evidence="1">
    <name type="scientific">Arundo donax</name>
    <name type="common">Giant reed</name>
    <name type="synonym">Donax arundinaceus</name>
    <dbReference type="NCBI Taxonomy" id="35708"/>
    <lineage>
        <taxon>Eukaryota</taxon>
        <taxon>Viridiplantae</taxon>
        <taxon>Streptophyta</taxon>
        <taxon>Embryophyta</taxon>
        <taxon>Tracheophyta</taxon>
        <taxon>Spermatophyta</taxon>
        <taxon>Magnoliopsida</taxon>
        <taxon>Liliopsida</taxon>
        <taxon>Poales</taxon>
        <taxon>Poaceae</taxon>
        <taxon>PACMAD clade</taxon>
        <taxon>Arundinoideae</taxon>
        <taxon>Arundineae</taxon>
        <taxon>Arundo</taxon>
    </lineage>
</organism>
<proteinExistence type="predicted"/>
<reference evidence="1" key="2">
    <citation type="journal article" date="2015" name="Data Brief">
        <title>Shoot transcriptome of the giant reed, Arundo donax.</title>
        <authorList>
            <person name="Barrero R.A."/>
            <person name="Guerrero F.D."/>
            <person name="Moolhuijzen P."/>
            <person name="Goolsby J.A."/>
            <person name="Tidwell J."/>
            <person name="Bellgard S.E."/>
            <person name="Bellgard M.I."/>
        </authorList>
    </citation>
    <scope>NUCLEOTIDE SEQUENCE</scope>
    <source>
        <tissue evidence="1">Shoot tissue taken approximately 20 cm above the soil surface</tissue>
    </source>
</reference>
<protein>
    <submittedName>
        <fullName evidence="1">Uncharacterized protein</fullName>
    </submittedName>
</protein>
<evidence type="ECO:0000313" key="1">
    <source>
        <dbReference type="EMBL" id="JAE12991.1"/>
    </source>
</evidence>
<dbReference type="AlphaFoldDB" id="A0A0A9FRP7"/>
<sequence length="19" mass="2066">MYPSEVSPARQGKALPPHT</sequence>
<accession>A0A0A9FRP7</accession>
<dbReference type="EMBL" id="GBRH01184905">
    <property type="protein sequence ID" value="JAE12991.1"/>
    <property type="molecule type" value="Transcribed_RNA"/>
</dbReference>